<dbReference type="EMBL" id="LXQA010035699">
    <property type="protein sequence ID" value="MCH97698.1"/>
    <property type="molecule type" value="Genomic_DNA"/>
</dbReference>
<evidence type="ECO:0000313" key="2">
    <source>
        <dbReference type="Proteomes" id="UP000265520"/>
    </source>
</evidence>
<protein>
    <submittedName>
        <fullName evidence="1">Uncharacterized protein</fullName>
    </submittedName>
</protein>
<reference evidence="1 2" key="1">
    <citation type="journal article" date="2018" name="Front. Plant Sci.">
        <title>Red Clover (Trifolium pratense) and Zigzag Clover (T. medium) - A Picture of Genomic Similarities and Differences.</title>
        <authorList>
            <person name="Dluhosova J."/>
            <person name="Istvanek J."/>
            <person name="Nedelnik J."/>
            <person name="Repkova J."/>
        </authorList>
    </citation>
    <scope>NUCLEOTIDE SEQUENCE [LARGE SCALE GENOMIC DNA]</scope>
    <source>
        <strain evidence="2">cv. 10/8</strain>
        <tissue evidence="1">Leaf</tissue>
    </source>
</reference>
<dbReference type="AlphaFoldDB" id="A0A392NF64"/>
<comment type="caution">
    <text evidence="1">The sequence shown here is derived from an EMBL/GenBank/DDBJ whole genome shotgun (WGS) entry which is preliminary data.</text>
</comment>
<dbReference type="Proteomes" id="UP000265520">
    <property type="component" value="Unassembled WGS sequence"/>
</dbReference>
<sequence length="102" mass="11257">MANSSCRRYLPVSARVLILFCVNPGSIQEITEPTVKSVMLGVVTCDVESKFHESLNLELLLQVSELMIMSGTLNRVGTVRSTTGYGVWYCMPRIVTRLCDGA</sequence>
<keyword evidence="2" id="KW-1185">Reference proteome</keyword>
<evidence type="ECO:0000313" key="1">
    <source>
        <dbReference type="EMBL" id="MCH97698.1"/>
    </source>
</evidence>
<name>A0A392NF64_9FABA</name>
<accession>A0A392NF64</accession>
<organism evidence="1 2">
    <name type="scientific">Trifolium medium</name>
    <dbReference type="NCBI Taxonomy" id="97028"/>
    <lineage>
        <taxon>Eukaryota</taxon>
        <taxon>Viridiplantae</taxon>
        <taxon>Streptophyta</taxon>
        <taxon>Embryophyta</taxon>
        <taxon>Tracheophyta</taxon>
        <taxon>Spermatophyta</taxon>
        <taxon>Magnoliopsida</taxon>
        <taxon>eudicotyledons</taxon>
        <taxon>Gunneridae</taxon>
        <taxon>Pentapetalae</taxon>
        <taxon>rosids</taxon>
        <taxon>fabids</taxon>
        <taxon>Fabales</taxon>
        <taxon>Fabaceae</taxon>
        <taxon>Papilionoideae</taxon>
        <taxon>50 kb inversion clade</taxon>
        <taxon>NPAAA clade</taxon>
        <taxon>Hologalegina</taxon>
        <taxon>IRL clade</taxon>
        <taxon>Trifolieae</taxon>
        <taxon>Trifolium</taxon>
    </lineage>
</organism>
<proteinExistence type="predicted"/>